<evidence type="ECO:0000259" key="1">
    <source>
        <dbReference type="PROSITE" id="PS51412"/>
    </source>
</evidence>
<dbReference type="SMART" id="SM00457">
    <property type="entry name" value="MACPF"/>
    <property type="match status" value="1"/>
</dbReference>
<dbReference type="InterPro" id="IPR044663">
    <property type="entry name" value="CAD1/NSL1-like"/>
</dbReference>
<dbReference type="Pfam" id="PF01823">
    <property type="entry name" value="MACPF"/>
    <property type="match status" value="1"/>
</dbReference>
<dbReference type="GO" id="GO:0005886">
    <property type="term" value="C:plasma membrane"/>
    <property type="evidence" value="ECO:0007669"/>
    <property type="project" value="TreeGrafter"/>
</dbReference>
<dbReference type="PANTHER" id="PTHR33199:SF4">
    <property type="entry name" value="OS02G0736300 PROTEIN"/>
    <property type="match status" value="1"/>
</dbReference>
<comment type="caution">
    <text evidence="2">The sequence shown here is derived from an EMBL/GenBank/DDBJ whole genome shotgun (WGS) entry which is preliminary data.</text>
</comment>
<dbReference type="OrthoDB" id="1366754at2759"/>
<gene>
    <name evidence="2" type="ORF">IFM89_020846</name>
</gene>
<sequence length="606" mass="67566">MEVKGSDVSYRIMEKAINCLGKGFDITSDFRLKYCKGDGRLVMLNETERRDLAVPGVGVLENVPADIKCDKGDCTRYQSDVLEFNQMSEFFNRKNSIPGRVPSGLLNSMFGFNSDSWAEDGKNTKCLAIDGYYIVCVNLHIDRSPLCLLDEVQNAVPTTWDPSSLARFIQKYGTHIIVALSIGGQDVVLVRQDQSSNLQPSDLKKHLNDLGDQLFTGTCVLHHSHSKKKDCKSKAPKAFNVFDPQPKFINTFSTVTTKDGITVLCSKRGGDASINSHCEWLQTVPSAPDAINFTFVPITSLLKGGVRGKGFLAHAINLYLRYKPPIADLQYFLDFQSHKLWAPLHNDLPLGPGTNRVVTTPSIHFNLMGPKLFVNTIQVIAGRRPVTGMRLYLEGIKCNRLAIHLQHLLSTPVVLRNKIDAVSTWKGTNDIINDQYFEAVQWKKCSHVCTAPIEYEPNEQVAGKDIAFMVTGAQLHVEKHESKNVLHLRLMYSKVYGAYIGQSVWEQGPMESLHSSSLFTTISTSILGNNSEKEKPKSMVIDSGVYPTAPPLPWQTRKHLRFVDMSQLCKGPQDSPGYWILTGAKLDLELGKICLHVKFSLLCFTG</sequence>
<evidence type="ECO:0000313" key="3">
    <source>
        <dbReference type="Proteomes" id="UP000631114"/>
    </source>
</evidence>
<evidence type="ECO:0000313" key="2">
    <source>
        <dbReference type="EMBL" id="KAF9625260.1"/>
    </source>
</evidence>
<dbReference type="EMBL" id="JADFTS010000001">
    <property type="protein sequence ID" value="KAF9625260.1"/>
    <property type="molecule type" value="Genomic_DNA"/>
</dbReference>
<dbReference type="PANTHER" id="PTHR33199">
    <property type="entry name" value="MACPF DOMAIN-CONTAINING PROTEIN CAD1"/>
    <property type="match status" value="1"/>
</dbReference>
<reference evidence="2 3" key="1">
    <citation type="submission" date="2020-10" db="EMBL/GenBank/DDBJ databases">
        <title>The Coptis chinensis genome and diversification of protoberbering-type alkaloids.</title>
        <authorList>
            <person name="Wang B."/>
            <person name="Shu S."/>
            <person name="Song C."/>
            <person name="Liu Y."/>
        </authorList>
    </citation>
    <scope>NUCLEOTIDE SEQUENCE [LARGE SCALE GENOMIC DNA]</scope>
    <source>
        <strain evidence="2">HL-2020</strain>
        <tissue evidence="2">Leaf</tissue>
    </source>
</reference>
<name>A0A835IWT9_9MAGN</name>
<organism evidence="2 3">
    <name type="scientific">Coptis chinensis</name>
    <dbReference type="NCBI Taxonomy" id="261450"/>
    <lineage>
        <taxon>Eukaryota</taxon>
        <taxon>Viridiplantae</taxon>
        <taxon>Streptophyta</taxon>
        <taxon>Embryophyta</taxon>
        <taxon>Tracheophyta</taxon>
        <taxon>Spermatophyta</taxon>
        <taxon>Magnoliopsida</taxon>
        <taxon>Ranunculales</taxon>
        <taxon>Ranunculaceae</taxon>
        <taxon>Coptidoideae</taxon>
        <taxon>Coptis</taxon>
    </lineage>
</organism>
<dbReference type="InterPro" id="IPR020864">
    <property type="entry name" value="MACPF"/>
</dbReference>
<accession>A0A835IWT9</accession>
<protein>
    <recommendedName>
        <fullName evidence="1">MACPF domain-containing protein</fullName>
    </recommendedName>
</protein>
<dbReference type="Proteomes" id="UP000631114">
    <property type="component" value="Unassembled WGS sequence"/>
</dbReference>
<dbReference type="GO" id="GO:2000031">
    <property type="term" value="P:regulation of salicylic acid mediated signaling pathway"/>
    <property type="evidence" value="ECO:0007669"/>
    <property type="project" value="InterPro"/>
</dbReference>
<keyword evidence="3" id="KW-1185">Reference proteome</keyword>
<dbReference type="PROSITE" id="PS51412">
    <property type="entry name" value="MACPF_2"/>
    <property type="match status" value="1"/>
</dbReference>
<dbReference type="GO" id="GO:0009626">
    <property type="term" value="P:plant-type hypersensitive response"/>
    <property type="evidence" value="ECO:0007669"/>
    <property type="project" value="TreeGrafter"/>
</dbReference>
<dbReference type="AlphaFoldDB" id="A0A835IWT9"/>
<proteinExistence type="predicted"/>
<feature type="domain" description="MACPF" evidence="1">
    <location>
        <begin position="3"/>
        <end position="333"/>
    </location>
</feature>